<evidence type="ECO:0000259" key="1">
    <source>
        <dbReference type="Pfam" id="PF00583"/>
    </source>
</evidence>
<dbReference type="RefSeq" id="WP_218285667.1">
    <property type="nucleotide sequence ID" value="NZ_CP076448.1"/>
</dbReference>
<dbReference type="GO" id="GO:0016747">
    <property type="term" value="F:acyltransferase activity, transferring groups other than amino-acyl groups"/>
    <property type="evidence" value="ECO:0007669"/>
    <property type="project" value="InterPro"/>
</dbReference>
<accession>A0A975YJA0</accession>
<evidence type="ECO:0000313" key="3">
    <source>
        <dbReference type="Proteomes" id="UP000694001"/>
    </source>
</evidence>
<protein>
    <submittedName>
        <fullName evidence="2">GNAT family N-acetyltransferase</fullName>
        <ecNumber evidence="2">2.3.1.-</ecNumber>
    </submittedName>
</protein>
<name>A0A975YJA0_9PROT</name>
<organism evidence="2 3">
    <name type="scientific">Elioraea tepida</name>
    <dbReference type="NCBI Taxonomy" id="2843330"/>
    <lineage>
        <taxon>Bacteria</taxon>
        <taxon>Pseudomonadati</taxon>
        <taxon>Pseudomonadota</taxon>
        <taxon>Alphaproteobacteria</taxon>
        <taxon>Acetobacterales</taxon>
        <taxon>Elioraeaceae</taxon>
        <taxon>Elioraea</taxon>
    </lineage>
</organism>
<keyword evidence="3" id="KW-1185">Reference proteome</keyword>
<evidence type="ECO:0000313" key="2">
    <source>
        <dbReference type="EMBL" id="QXM24610.1"/>
    </source>
</evidence>
<dbReference type="Proteomes" id="UP000694001">
    <property type="component" value="Chromosome"/>
</dbReference>
<dbReference type="AlphaFoldDB" id="A0A975YJA0"/>
<gene>
    <name evidence="2" type="ORF">KO353_15480</name>
</gene>
<reference evidence="2" key="1">
    <citation type="submission" date="2021-06" db="EMBL/GenBank/DDBJ databases">
        <title>Elioraea tepida, sp. nov., a moderately thermophilic aerobic anoxygenic phototrophic bacterium isolated from an alkaline siliceous hot spring mat community in Yellowstone National Park, WY, USA.</title>
        <authorList>
            <person name="Saini M.K."/>
            <person name="Yoshida S."/>
            <person name="Sebastian A."/>
            <person name="Hirose S."/>
            <person name="Hara E."/>
            <person name="Tamaki H."/>
            <person name="Soulier N.T."/>
            <person name="Albert I."/>
            <person name="Hanada S."/>
            <person name="Bryant D.A."/>
            <person name="Tank M."/>
        </authorList>
    </citation>
    <scope>NUCLEOTIDE SEQUENCE</scope>
    <source>
        <strain evidence="2">MS-P2</strain>
    </source>
</reference>
<keyword evidence="2" id="KW-0012">Acyltransferase</keyword>
<dbReference type="Pfam" id="PF00583">
    <property type="entry name" value="Acetyltransf_1"/>
    <property type="match status" value="1"/>
</dbReference>
<dbReference type="EMBL" id="CP076448">
    <property type="protein sequence ID" value="QXM24610.1"/>
    <property type="molecule type" value="Genomic_DNA"/>
</dbReference>
<keyword evidence="2" id="KW-0808">Transferase</keyword>
<sequence length="204" mass="22836">MDGTTLRIDTLTGPALLPHLKELARLRIAVFREYPYLYDGDAAYEASYLARYTRDGGAIVLVRDGEAVVGAATCLPLAVETDAIRSPFEDHGLDPSRFFYFGESVLLPAYRGRGLGHAFFDAREAHAASFPGIAYTCFCAVRRPDDDPLRPADYRPLDGFWRRRGYVPYPNLVCHLAWREIGGTEESLHELSFWIRPLGDAPLP</sequence>
<dbReference type="InterPro" id="IPR000182">
    <property type="entry name" value="GNAT_dom"/>
</dbReference>
<proteinExistence type="predicted"/>
<dbReference type="KEGG" id="elio:KO353_15480"/>
<dbReference type="EC" id="2.3.1.-" evidence="2"/>
<feature type="domain" description="N-acetyltransferase" evidence="1">
    <location>
        <begin position="42"/>
        <end position="144"/>
    </location>
</feature>